<evidence type="ECO:0000256" key="8">
    <source>
        <dbReference type="ARBA" id="ARBA00022679"/>
    </source>
</evidence>
<comment type="subcellular location">
    <subcellularLocation>
        <location evidence="2 15">Cytoplasm</location>
    </subcellularLocation>
</comment>
<dbReference type="InterPro" id="IPR050408">
    <property type="entry name" value="HGPRT"/>
</dbReference>
<reference evidence="18" key="1">
    <citation type="submission" date="2017-04" db="EMBL/GenBank/DDBJ databases">
        <authorList>
            <person name="Varghese N."/>
            <person name="Submissions S."/>
        </authorList>
    </citation>
    <scope>NUCLEOTIDE SEQUENCE [LARGE SCALE GENOMIC DNA]</scope>
    <source>
        <strain evidence="18">DSM 16537</strain>
    </source>
</reference>
<evidence type="ECO:0000256" key="7">
    <source>
        <dbReference type="ARBA" id="ARBA00022676"/>
    </source>
</evidence>
<keyword evidence="11 15" id="KW-0547">Nucleotide-binding</keyword>
<evidence type="ECO:0000256" key="12">
    <source>
        <dbReference type="ARBA" id="ARBA00022842"/>
    </source>
</evidence>
<dbReference type="GO" id="GO:0000287">
    <property type="term" value="F:magnesium ion binding"/>
    <property type="evidence" value="ECO:0007669"/>
    <property type="project" value="TreeGrafter"/>
</dbReference>
<dbReference type="Pfam" id="PF00156">
    <property type="entry name" value="Pribosyltran"/>
    <property type="match status" value="1"/>
</dbReference>
<dbReference type="GO" id="GO:0032263">
    <property type="term" value="P:GMP salvage"/>
    <property type="evidence" value="ECO:0007669"/>
    <property type="project" value="TreeGrafter"/>
</dbReference>
<feature type="domain" description="Phosphoribosyltransferase" evidence="16">
    <location>
        <begin position="39"/>
        <end position="183"/>
    </location>
</feature>
<dbReference type="PANTHER" id="PTHR43340:SF1">
    <property type="entry name" value="HYPOXANTHINE PHOSPHORIBOSYLTRANSFERASE"/>
    <property type="match status" value="1"/>
</dbReference>
<accession>A0A1W2H3E4</accession>
<comment type="similarity">
    <text evidence="4 15">Belongs to the purine/pyrimidine phosphoribosyltransferase family.</text>
</comment>
<evidence type="ECO:0000256" key="11">
    <source>
        <dbReference type="ARBA" id="ARBA00022741"/>
    </source>
</evidence>
<gene>
    <name evidence="17" type="ORF">SAMN00777080_1743</name>
</gene>
<keyword evidence="9 15" id="KW-0479">Metal-binding</keyword>
<dbReference type="GO" id="GO:0000166">
    <property type="term" value="F:nucleotide binding"/>
    <property type="evidence" value="ECO:0007669"/>
    <property type="project" value="UniProtKB-KW"/>
</dbReference>
<dbReference type="CDD" id="cd06223">
    <property type="entry name" value="PRTases_typeI"/>
    <property type="match status" value="1"/>
</dbReference>
<evidence type="ECO:0000256" key="13">
    <source>
        <dbReference type="ARBA" id="ARBA00048811"/>
    </source>
</evidence>
<evidence type="ECO:0000313" key="18">
    <source>
        <dbReference type="Proteomes" id="UP000192333"/>
    </source>
</evidence>
<dbReference type="NCBIfam" id="TIGR01203">
    <property type="entry name" value="HGPRTase"/>
    <property type="match status" value="1"/>
</dbReference>
<evidence type="ECO:0000256" key="9">
    <source>
        <dbReference type="ARBA" id="ARBA00022723"/>
    </source>
</evidence>
<evidence type="ECO:0000256" key="10">
    <source>
        <dbReference type="ARBA" id="ARBA00022726"/>
    </source>
</evidence>
<dbReference type="GO" id="GO:0006178">
    <property type="term" value="P:guanine salvage"/>
    <property type="evidence" value="ECO:0007669"/>
    <property type="project" value="TreeGrafter"/>
</dbReference>
<dbReference type="InterPro" id="IPR000836">
    <property type="entry name" value="PRTase_dom"/>
</dbReference>
<keyword evidence="6 15" id="KW-0963">Cytoplasm</keyword>
<dbReference type="GO" id="GO:0052657">
    <property type="term" value="F:guanine phosphoribosyltransferase activity"/>
    <property type="evidence" value="ECO:0007669"/>
    <property type="project" value="RHEA"/>
</dbReference>
<dbReference type="Proteomes" id="UP000192333">
    <property type="component" value="Chromosome I"/>
</dbReference>
<dbReference type="GO" id="GO:0032264">
    <property type="term" value="P:IMP salvage"/>
    <property type="evidence" value="ECO:0007669"/>
    <property type="project" value="UniProtKB-UniPathway"/>
</dbReference>
<dbReference type="GO" id="GO:0046100">
    <property type="term" value="P:hypoxanthine metabolic process"/>
    <property type="evidence" value="ECO:0007669"/>
    <property type="project" value="TreeGrafter"/>
</dbReference>
<dbReference type="GO" id="GO:0004422">
    <property type="term" value="F:hypoxanthine phosphoribosyltransferase activity"/>
    <property type="evidence" value="ECO:0007669"/>
    <property type="project" value="InterPro"/>
</dbReference>
<dbReference type="Gene3D" id="3.40.50.2020">
    <property type="match status" value="1"/>
</dbReference>
<keyword evidence="7 15" id="KW-0328">Glycosyltransferase</keyword>
<dbReference type="UniPathway" id="UPA00591">
    <property type="reaction ID" value="UER00648"/>
</dbReference>
<dbReference type="AlphaFoldDB" id="A0A1W2H3E4"/>
<comment type="catalytic activity">
    <reaction evidence="14">
        <text>IMP + diphosphate = hypoxanthine + 5-phospho-alpha-D-ribose 1-diphosphate</text>
        <dbReference type="Rhea" id="RHEA:17973"/>
        <dbReference type="ChEBI" id="CHEBI:17368"/>
        <dbReference type="ChEBI" id="CHEBI:33019"/>
        <dbReference type="ChEBI" id="CHEBI:58017"/>
        <dbReference type="ChEBI" id="CHEBI:58053"/>
        <dbReference type="EC" id="2.4.2.8"/>
    </reaction>
    <physiologicalReaction direction="right-to-left" evidence="14">
        <dbReference type="Rhea" id="RHEA:17975"/>
    </physiologicalReaction>
</comment>
<keyword evidence="10 15" id="KW-0660">Purine salvage</keyword>
<keyword evidence="18" id="KW-1185">Reference proteome</keyword>
<dbReference type="GO" id="GO:0005829">
    <property type="term" value="C:cytosol"/>
    <property type="evidence" value="ECO:0007669"/>
    <property type="project" value="TreeGrafter"/>
</dbReference>
<dbReference type="PANTHER" id="PTHR43340">
    <property type="entry name" value="HYPOXANTHINE-GUANINE PHOSPHORIBOSYLTRANSFERASE"/>
    <property type="match status" value="1"/>
</dbReference>
<protein>
    <recommendedName>
        <fullName evidence="5 15">Hypoxanthine phosphoribosyltransferase</fullName>
        <ecNumber evidence="5 15">2.4.2.8</ecNumber>
    </recommendedName>
</protein>
<keyword evidence="8 15" id="KW-0808">Transferase</keyword>
<evidence type="ECO:0000256" key="15">
    <source>
        <dbReference type="RuleBase" id="RU364099"/>
    </source>
</evidence>
<proteinExistence type="inferred from homology"/>
<evidence type="ECO:0000259" key="16">
    <source>
        <dbReference type="Pfam" id="PF00156"/>
    </source>
</evidence>
<organism evidence="17 18">
    <name type="scientific">Aquiflexum balticum DSM 16537</name>
    <dbReference type="NCBI Taxonomy" id="758820"/>
    <lineage>
        <taxon>Bacteria</taxon>
        <taxon>Pseudomonadati</taxon>
        <taxon>Bacteroidota</taxon>
        <taxon>Cytophagia</taxon>
        <taxon>Cytophagales</taxon>
        <taxon>Cyclobacteriaceae</taxon>
        <taxon>Aquiflexum</taxon>
    </lineage>
</organism>
<evidence type="ECO:0000256" key="14">
    <source>
        <dbReference type="ARBA" id="ARBA00049402"/>
    </source>
</evidence>
<dbReference type="InterPro" id="IPR005904">
    <property type="entry name" value="Hxn_phspho_trans"/>
</dbReference>
<dbReference type="EMBL" id="LT838813">
    <property type="protein sequence ID" value="SMD43162.1"/>
    <property type="molecule type" value="Genomic_DNA"/>
</dbReference>
<dbReference type="EC" id="2.4.2.8" evidence="5 15"/>
<sequence>MGQNFFFYICIALDPRAFLFESMTLIKNKEFVPYISAYALKKRIEELGTEISKDFADEPAVLIGVLNGAFMFLADLTKKVTVPIEVSFIKVSSYKGLESSGSVMNLMGLDVDLEGRSVIIVEDIIDTGLSMKYLLELIEKQKPKRIAVASLLVKPDAIIHKIKIDYIGFEIPNKFVVGYGMDYDGFGRNLPALYQLK</sequence>
<keyword evidence="12 15" id="KW-0460">Magnesium</keyword>
<evidence type="ECO:0000313" key="17">
    <source>
        <dbReference type="EMBL" id="SMD43162.1"/>
    </source>
</evidence>
<dbReference type="GO" id="GO:0006166">
    <property type="term" value="P:purine ribonucleoside salvage"/>
    <property type="evidence" value="ECO:0007669"/>
    <property type="project" value="UniProtKB-KW"/>
</dbReference>
<dbReference type="InterPro" id="IPR029057">
    <property type="entry name" value="PRTase-like"/>
</dbReference>
<comment type="cofactor">
    <cofactor evidence="1 15">
        <name>Mg(2+)</name>
        <dbReference type="ChEBI" id="CHEBI:18420"/>
    </cofactor>
</comment>
<name>A0A1W2H3E4_9BACT</name>
<evidence type="ECO:0000256" key="4">
    <source>
        <dbReference type="ARBA" id="ARBA00008391"/>
    </source>
</evidence>
<evidence type="ECO:0000256" key="5">
    <source>
        <dbReference type="ARBA" id="ARBA00011895"/>
    </source>
</evidence>
<comment type="pathway">
    <text evidence="3 15">Purine metabolism; IMP biosynthesis via salvage pathway; IMP from hypoxanthine: step 1/1.</text>
</comment>
<evidence type="ECO:0000256" key="2">
    <source>
        <dbReference type="ARBA" id="ARBA00004496"/>
    </source>
</evidence>
<dbReference type="SUPFAM" id="SSF53271">
    <property type="entry name" value="PRTase-like"/>
    <property type="match status" value="1"/>
</dbReference>
<evidence type="ECO:0000256" key="6">
    <source>
        <dbReference type="ARBA" id="ARBA00022490"/>
    </source>
</evidence>
<evidence type="ECO:0000256" key="1">
    <source>
        <dbReference type="ARBA" id="ARBA00001946"/>
    </source>
</evidence>
<evidence type="ECO:0000256" key="3">
    <source>
        <dbReference type="ARBA" id="ARBA00004669"/>
    </source>
</evidence>
<dbReference type="STRING" id="758820.SAMN00777080_1743"/>
<comment type="catalytic activity">
    <reaction evidence="13">
        <text>GMP + diphosphate = guanine + 5-phospho-alpha-D-ribose 1-diphosphate</text>
        <dbReference type="Rhea" id="RHEA:25424"/>
        <dbReference type="ChEBI" id="CHEBI:16235"/>
        <dbReference type="ChEBI" id="CHEBI:33019"/>
        <dbReference type="ChEBI" id="CHEBI:58017"/>
        <dbReference type="ChEBI" id="CHEBI:58115"/>
        <dbReference type="EC" id="2.4.2.8"/>
    </reaction>
    <physiologicalReaction direction="right-to-left" evidence="13">
        <dbReference type="Rhea" id="RHEA:25426"/>
    </physiologicalReaction>
</comment>